<dbReference type="AlphaFoldDB" id="A0A097KJQ2"/>
<evidence type="ECO:0000256" key="5">
    <source>
        <dbReference type="ARBA" id="ARBA00023136"/>
    </source>
</evidence>
<keyword evidence="3 7" id="KW-0812">Transmembrane</keyword>
<feature type="transmembrane region" description="Helical" evidence="7">
    <location>
        <begin position="6"/>
        <end position="27"/>
    </location>
</feature>
<comment type="similarity">
    <text evidence="7">Belongs to the Psb30/Ycf12 family.</text>
</comment>
<comment type="subcellular location">
    <subcellularLocation>
        <location evidence="1">Membrane</location>
        <topology evidence="1">Single-pass membrane protein</topology>
    </subcellularLocation>
    <subcellularLocation>
        <location evidence="7">Plastid</location>
        <location evidence="7">Chloroplast thylakoid membrane</location>
        <topology evidence="7">Single-pass membrane protein</topology>
    </subcellularLocation>
</comment>
<keyword evidence="8" id="KW-0150">Chloroplast</keyword>
<dbReference type="GO" id="GO:0015979">
    <property type="term" value="P:photosynthesis"/>
    <property type="evidence" value="ECO:0007669"/>
    <property type="project" value="UniProtKB-KW"/>
</dbReference>
<dbReference type="HAMAP" id="MF_01329">
    <property type="entry name" value="PSII_Psb30_Ycf12"/>
    <property type="match status" value="1"/>
</dbReference>
<evidence type="ECO:0000256" key="1">
    <source>
        <dbReference type="ARBA" id="ARBA00004167"/>
    </source>
</evidence>
<evidence type="ECO:0000313" key="8">
    <source>
        <dbReference type="EMBL" id="AIT93375.1"/>
    </source>
</evidence>
<reference evidence="8" key="1">
    <citation type="journal article" date="2014" name="BMC Evol. Biol.">
        <title>Chloroplast phylogenomic analysis resolves deep-level relationships within the green algal class Trebouxiophyceae.</title>
        <authorList>
            <person name="Lemieux C."/>
            <person name="Otis C."/>
            <person name="Turmel M."/>
        </authorList>
    </citation>
    <scope>NUCLEOTIDE SEQUENCE</scope>
</reference>
<evidence type="ECO:0000256" key="6">
    <source>
        <dbReference type="ARBA" id="ARBA00023276"/>
    </source>
</evidence>
<dbReference type="GeneID" id="31078318"/>
<keyword evidence="5 7" id="KW-0472">Membrane</keyword>
<gene>
    <name evidence="7 8" type="primary">ycf12</name>
    <name evidence="7" type="synonym">psb30</name>
</gene>
<keyword evidence="8" id="KW-0934">Plastid</keyword>
<comment type="function">
    <text evidence="7">A core subunit of photosystem II (PSII), probably helps stabilize the reaction center.</text>
</comment>
<keyword evidence="2 7" id="KW-0602">Photosynthesis</keyword>
<name>A0A097KJQ2_9CHLO</name>
<evidence type="ECO:0000256" key="2">
    <source>
        <dbReference type="ARBA" id="ARBA00022531"/>
    </source>
</evidence>
<dbReference type="GO" id="GO:0009535">
    <property type="term" value="C:chloroplast thylakoid membrane"/>
    <property type="evidence" value="ECO:0007669"/>
    <property type="project" value="UniProtKB-SubCell"/>
</dbReference>
<accession>A0A097KJQ2</accession>
<sequence>MNFEIFFQLIALFFVLSAGPLLVVLLASRGGNL</sequence>
<keyword evidence="7" id="KW-0793">Thylakoid</keyword>
<keyword evidence="4 7" id="KW-1133">Transmembrane helix</keyword>
<dbReference type="InterPro" id="IPR010284">
    <property type="entry name" value="PSII_Ycf12_core-subunit"/>
</dbReference>
<organism evidence="8">
    <name type="scientific">Symbiochloris handae</name>
    <dbReference type="NCBI Taxonomy" id="1853882"/>
    <lineage>
        <taxon>Eukaryota</taxon>
        <taxon>Viridiplantae</taxon>
        <taxon>Chlorophyta</taxon>
        <taxon>core chlorophytes</taxon>
        <taxon>Trebouxiophyceae</taxon>
        <taxon>Trebouxiales</taxon>
        <taxon>Trebouxiaceae</taxon>
        <taxon>Symbiochloris</taxon>
    </lineage>
</organism>
<evidence type="ECO:0000256" key="4">
    <source>
        <dbReference type="ARBA" id="ARBA00022989"/>
    </source>
</evidence>
<protein>
    <recommendedName>
        <fullName evidence="7">Photosystem II reaction center protein Psb30</fullName>
    </recommendedName>
    <alternativeName>
        <fullName evidence="7">Photosystem II reaction center protein Ycf12</fullName>
    </alternativeName>
</protein>
<comment type="subunit">
    <text evidence="7">PSII is composed of 1 copy each of membrane proteins PsbA, PsbB, PsbC, PsbD, PsbE, PsbF, PsbH, PsbI, PsbJ, PsbK, PsbL, PsbM, PsbT, PsbX, PsbY, PsbZ, Psb30/Ycf12, peripheral proteins of the oxygen-evolving complex and a large number of cofactors. It forms dimeric complexes.</text>
</comment>
<keyword evidence="6 7" id="KW-0604">Photosystem II</keyword>
<dbReference type="GO" id="GO:0009523">
    <property type="term" value="C:photosystem II"/>
    <property type="evidence" value="ECO:0007669"/>
    <property type="project" value="UniProtKB-KW"/>
</dbReference>
<dbReference type="EMBL" id="KM462860">
    <property type="protein sequence ID" value="AIT93375.1"/>
    <property type="molecule type" value="Genomic_DNA"/>
</dbReference>
<evidence type="ECO:0000256" key="3">
    <source>
        <dbReference type="ARBA" id="ARBA00022692"/>
    </source>
</evidence>
<geneLocation type="chloroplast" evidence="8"/>
<proteinExistence type="inferred from homology"/>
<evidence type="ECO:0000256" key="7">
    <source>
        <dbReference type="HAMAP-Rule" id="MF_01329"/>
    </source>
</evidence>
<dbReference type="RefSeq" id="YP_009104828.1">
    <property type="nucleotide sequence ID" value="NC_025524.1"/>
</dbReference>
<dbReference type="Pfam" id="PF05969">
    <property type="entry name" value="PSII_Ycf12"/>
    <property type="match status" value="1"/>
</dbReference>